<sequence>MDGAVVMGVERVLVGEMDGAWRDECGGLARRLSEMRRGLEGLGVEKTLGEEDAGGQSSLVRMVGACRVLVAGMLEELQVMEGIEKEVVEEERRWVSEVNREMDREETAKGAGAIWRVL</sequence>
<evidence type="ECO:0000313" key="1">
    <source>
        <dbReference type="EMBL" id="KAK0753375.1"/>
    </source>
</evidence>
<dbReference type="EMBL" id="JAUKUD010000001">
    <property type="protein sequence ID" value="KAK0753375.1"/>
    <property type="molecule type" value="Genomic_DNA"/>
</dbReference>
<proteinExistence type="predicted"/>
<dbReference type="Proteomes" id="UP001172155">
    <property type="component" value="Unassembled WGS sequence"/>
</dbReference>
<dbReference type="AlphaFoldDB" id="A0AA40KBZ9"/>
<organism evidence="1 2">
    <name type="scientific">Schizothecium vesticola</name>
    <dbReference type="NCBI Taxonomy" id="314040"/>
    <lineage>
        <taxon>Eukaryota</taxon>
        <taxon>Fungi</taxon>
        <taxon>Dikarya</taxon>
        <taxon>Ascomycota</taxon>
        <taxon>Pezizomycotina</taxon>
        <taxon>Sordariomycetes</taxon>
        <taxon>Sordariomycetidae</taxon>
        <taxon>Sordariales</taxon>
        <taxon>Schizotheciaceae</taxon>
        <taxon>Schizothecium</taxon>
    </lineage>
</organism>
<protein>
    <submittedName>
        <fullName evidence="1">Uncharacterized protein</fullName>
    </submittedName>
</protein>
<gene>
    <name evidence="1" type="ORF">B0T18DRAFT_396623</name>
</gene>
<keyword evidence="2" id="KW-1185">Reference proteome</keyword>
<accession>A0AA40KBZ9</accession>
<name>A0AA40KBZ9_9PEZI</name>
<evidence type="ECO:0000313" key="2">
    <source>
        <dbReference type="Proteomes" id="UP001172155"/>
    </source>
</evidence>
<comment type="caution">
    <text evidence="1">The sequence shown here is derived from an EMBL/GenBank/DDBJ whole genome shotgun (WGS) entry which is preliminary data.</text>
</comment>
<reference evidence="1" key="1">
    <citation type="submission" date="2023-06" db="EMBL/GenBank/DDBJ databases">
        <title>Genome-scale phylogeny and comparative genomics of the fungal order Sordariales.</title>
        <authorList>
            <consortium name="Lawrence Berkeley National Laboratory"/>
            <person name="Hensen N."/>
            <person name="Bonometti L."/>
            <person name="Westerberg I."/>
            <person name="Brannstrom I.O."/>
            <person name="Guillou S."/>
            <person name="Cros-Aarteil S."/>
            <person name="Calhoun S."/>
            <person name="Haridas S."/>
            <person name="Kuo A."/>
            <person name="Mondo S."/>
            <person name="Pangilinan J."/>
            <person name="Riley R."/>
            <person name="LaButti K."/>
            <person name="Andreopoulos B."/>
            <person name="Lipzen A."/>
            <person name="Chen C."/>
            <person name="Yanf M."/>
            <person name="Daum C."/>
            <person name="Ng V."/>
            <person name="Clum A."/>
            <person name="Steindorff A."/>
            <person name="Ohm R."/>
            <person name="Martin F."/>
            <person name="Silar P."/>
            <person name="Natvig D."/>
            <person name="Lalanne C."/>
            <person name="Gautier V."/>
            <person name="Ament-velasquez S.L."/>
            <person name="Kruys A."/>
            <person name="Hutchinson M.I."/>
            <person name="Powell A.J."/>
            <person name="Barry K."/>
            <person name="Miller A.N."/>
            <person name="Grigoriev I.V."/>
            <person name="Debuchy R."/>
            <person name="Gladieux P."/>
            <person name="Thoren M.H."/>
            <person name="Johannesson H."/>
        </authorList>
    </citation>
    <scope>NUCLEOTIDE SEQUENCE</scope>
    <source>
        <strain evidence="1">SMH3187-1</strain>
    </source>
</reference>